<reference evidence="1" key="5">
    <citation type="journal article" date="2021" name="G3 (Bethesda)">
        <title>Aegilops tauschii genome assembly Aet v5.0 features greater sequence contiguity and improved annotation.</title>
        <authorList>
            <person name="Wang L."/>
            <person name="Zhu T."/>
            <person name="Rodriguez J.C."/>
            <person name="Deal K.R."/>
            <person name="Dubcovsky J."/>
            <person name="McGuire P.E."/>
            <person name="Lux T."/>
            <person name="Spannagl M."/>
            <person name="Mayer K.F.X."/>
            <person name="Baldrich P."/>
            <person name="Meyers B.C."/>
            <person name="Huo N."/>
            <person name="Gu Y.Q."/>
            <person name="Zhou H."/>
            <person name="Devos K.M."/>
            <person name="Bennetzen J.L."/>
            <person name="Unver T."/>
            <person name="Budak H."/>
            <person name="Gulick P.J."/>
            <person name="Galiba G."/>
            <person name="Kalapos B."/>
            <person name="Nelson D.R."/>
            <person name="Li P."/>
            <person name="You F.M."/>
            <person name="Luo M.C."/>
            <person name="Dvorak J."/>
        </authorList>
    </citation>
    <scope>NUCLEOTIDE SEQUENCE [LARGE SCALE GENOMIC DNA]</scope>
    <source>
        <strain evidence="1">cv. AL8/78</strain>
    </source>
</reference>
<reference evidence="1" key="4">
    <citation type="submission" date="2019-03" db="UniProtKB">
        <authorList>
            <consortium name="EnsemblPlants"/>
        </authorList>
    </citation>
    <scope>IDENTIFICATION</scope>
</reference>
<dbReference type="Gramene" id="AET1Gv21034400.16">
    <property type="protein sequence ID" value="AET1Gv21034400.16"/>
    <property type="gene ID" value="AET1Gv21034400"/>
</dbReference>
<keyword evidence="2" id="KW-1185">Reference proteome</keyword>
<protein>
    <submittedName>
        <fullName evidence="1">Uncharacterized protein</fullName>
    </submittedName>
</protein>
<proteinExistence type="predicted"/>
<accession>A0A453A428</accession>
<dbReference type="AlphaFoldDB" id="A0A453A428"/>
<sequence>FQRCKHTLCISFVPPTLIFSLMTIRNFVDASVLRTLSWLFDISTRINNCLIPSSSDNEKTS</sequence>
<reference evidence="2" key="2">
    <citation type="journal article" date="2017" name="Nat. Plants">
        <title>The Aegilops tauschii genome reveals multiple impacts of transposons.</title>
        <authorList>
            <person name="Zhao G."/>
            <person name="Zou C."/>
            <person name="Li K."/>
            <person name="Wang K."/>
            <person name="Li T."/>
            <person name="Gao L."/>
            <person name="Zhang X."/>
            <person name="Wang H."/>
            <person name="Yang Z."/>
            <person name="Liu X."/>
            <person name="Jiang W."/>
            <person name="Mao L."/>
            <person name="Kong X."/>
            <person name="Jiao Y."/>
            <person name="Jia J."/>
        </authorList>
    </citation>
    <scope>NUCLEOTIDE SEQUENCE [LARGE SCALE GENOMIC DNA]</scope>
    <source>
        <strain evidence="2">cv. AL8/78</strain>
    </source>
</reference>
<dbReference type="EnsemblPlants" id="AET1Gv21034400.16">
    <property type="protein sequence ID" value="AET1Gv21034400.16"/>
    <property type="gene ID" value="AET1Gv21034400"/>
</dbReference>
<reference evidence="1" key="3">
    <citation type="journal article" date="2017" name="Nature">
        <title>Genome sequence of the progenitor of the wheat D genome Aegilops tauschii.</title>
        <authorList>
            <person name="Luo M.C."/>
            <person name="Gu Y.Q."/>
            <person name="Puiu D."/>
            <person name="Wang H."/>
            <person name="Twardziok S.O."/>
            <person name="Deal K.R."/>
            <person name="Huo N."/>
            <person name="Zhu T."/>
            <person name="Wang L."/>
            <person name="Wang Y."/>
            <person name="McGuire P.E."/>
            <person name="Liu S."/>
            <person name="Long H."/>
            <person name="Ramasamy R.K."/>
            <person name="Rodriguez J.C."/>
            <person name="Van S.L."/>
            <person name="Yuan L."/>
            <person name="Wang Z."/>
            <person name="Xia Z."/>
            <person name="Xiao L."/>
            <person name="Anderson O.D."/>
            <person name="Ouyang S."/>
            <person name="Liang Y."/>
            <person name="Zimin A.V."/>
            <person name="Pertea G."/>
            <person name="Qi P."/>
            <person name="Bennetzen J.L."/>
            <person name="Dai X."/>
            <person name="Dawson M.W."/>
            <person name="Muller H.G."/>
            <person name="Kugler K."/>
            <person name="Rivarola-Duarte L."/>
            <person name="Spannagl M."/>
            <person name="Mayer K.F.X."/>
            <person name="Lu F.H."/>
            <person name="Bevan M.W."/>
            <person name="Leroy P."/>
            <person name="Li P."/>
            <person name="You F.M."/>
            <person name="Sun Q."/>
            <person name="Liu Z."/>
            <person name="Lyons E."/>
            <person name="Wicker T."/>
            <person name="Salzberg S.L."/>
            <person name="Devos K.M."/>
            <person name="Dvorak J."/>
        </authorList>
    </citation>
    <scope>NUCLEOTIDE SEQUENCE [LARGE SCALE GENOMIC DNA]</scope>
    <source>
        <strain evidence="1">cv. AL8/78</strain>
    </source>
</reference>
<reference evidence="2" key="1">
    <citation type="journal article" date="2014" name="Science">
        <title>Ancient hybridizations among the ancestral genomes of bread wheat.</title>
        <authorList>
            <consortium name="International Wheat Genome Sequencing Consortium,"/>
            <person name="Marcussen T."/>
            <person name="Sandve S.R."/>
            <person name="Heier L."/>
            <person name="Spannagl M."/>
            <person name="Pfeifer M."/>
            <person name="Jakobsen K.S."/>
            <person name="Wulff B.B."/>
            <person name="Steuernagel B."/>
            <person name="Mayer K.F."/>
            <person name="Olsen O.A."/>
        </authorList>
    </citation>
    <scope>NUCLEOTIDE SEQUENCE [LARGE SCALE GENOMIC DNA]</scope>
    <source>
        <strain evidence="2">cv. AL8/78</strain>
    </source>
</reference>
<evidence type="ECO:0000313" key="2">
    <source>
        <dbReference type="Proteomes" id="UP000015105"/>
    </source>
</evidence>
<dbReference type="Proteomes" id="UP000015105">
    <property type="component" value="Chromosome 1D"/>
</dbReference>
<organism evidence="1 2">
    <name type="scientific">Aegilops tauschii subsp. strangulata</name>
    <name type="common">Goatgrass</name>
    <dbReference type="NCBI Taxonomy" id="200361"/>
    <lineage>
        <taxon>Eukaryota</taxon>
        <taxon>Viridiplantae</taxon>
        <taxon>Streptophyta</taxon>
        <taxon>Embryophyta</taxon>
        <taxon>Tracheophyta</taxon>
        <taxon>Spermatophyta</taxon>
        <taxon>Magnoliopsida</taxon>
        <taxon>Liliopsida</taxon>
        <taxon>Poales</taxon>
        <taxon>Poaceae</taxon>
        <taxon>BOP clade</taxon>
        <taxon>Pooideae</taxon>
        <taxon>Triticodae</taxon>
        <taxon>Triticeae</taxon>
        <taxon>Triticinae</taxon>
        <taxon>Aegilops</taxon>
    </lineage>
</organism>
<evidence type="ECO:0000313" key="1">
    <source>
        <dbReference type="EnsemblPlants" id="AET1Gv21034400.16"/>
    </source>
</evidence>
<name>A0A453A428_AEGTS</name>